<evidence type="ECO:0000313" key="1">
    <source>
        <dbReference type="EMBL" id="GIY99635.1"/>
    </source>
</evidence>
<accession>A0AAV4XZL1</accession>
<gene>
    <name evidence="1" type="ORF">CEXT_416551</name>
</gene>
<reference evidence="1 2" key="1">
    <citation type="submission" date="2021-06" db="EMBL/GenBank/DDBJ databases">
        <title>Caerostris extrusa draft genome.</title>
        <authorList>
            <person name="Kono N."/>
            <person name="Arakawa K."/>
        </authorList>
    </citation>
    <scope>NUCLEOTIDE SEQUENCE [LARGE SCALE GENOMIC DNA]</scope>
</reference>
<comment type="caution">
    <text evidence="1">The sequence shown here is derived from an EMBL/GenBank/DDBJ whole genome shotgun (WGS) entry which is preliminary data.</text>
</comment>
<dbReference type="EMBL" id="BPLR01018444">
    <property type="protein sequence ID" value="GIY99635.1"/>
    <property type="molecule type" value="Genomic_DNA"/>
</dbReference>
<evidence type="ECO:0000313" key="2">
    <source>
        <dbReference type="Proteomes" id="UP001054945"/>
    </source>
</evidence>
<dbReference type="AlphaFoldDB" id="A0AAV4XZL1"/>
<keyword evidence="2" id="KW-1185">Reference proteome</keyword>
<dbReference type="Proteomes" id="UP001054945">
    <property type="component" value="Unassembled WGS sequence"/>
</dbReference>
<proteinExistence type="predicted"/>
<name>A0AAV4XZL1_CAEEX</name>
<protein>
    <submittedName>
        <fullName evidence="1">Uncharacterized protein</fullName>
    </submittedName>
</protein>
<sequence length="210" mass="24139">MTSWTDGKTEVGSLCLRIPRCFEAAASLFQTVIRREHQTKSIPWISFPFLVERGEVGKKSTSRKQERALIPAGREPESVPIQFPTTFISIKLISYRCSYSWSRFNLFIWISMSRILLASEPFTYFRHKSTSERCQPRGFMRHGKIFDCPNKFCAALFHGGSREIYVSSLFCRTPLGLFSFTSLLLPPFFGKFPSYSGGRVLEIFVPKNHL</sequence>
<organism evidence="1 2">
    <name type="scientific">Caerostris extrusa</name>
    <name type="common">Bark spider</name>
    <name type="synonym">Caerostris bankana</name>
    <dbReference type="NCBI Taxonomy" id="172846"/>
    <lineage>
        <taxon>Eukaryota</taxon>
        <taxon>Metazoa</taxon>
        <taxon>Ecdysozoa</taxon>
        <taxon>Arthropoda</taxon>
        <taxon>Chelicerata</taxon>
        <taxon>Arachnida</taxon>
        <taxon>Araneae</taxon>
        <taxon>Araneomorphae</taxon>
        <taxon>Entelegynae</taxon>
        <taxon>Araneoidea</taxon>
        <taxon>Araneidae</taxon>
        <taxon>Caerostris</taxon>
    </lineage>
</organism>